<name>A0A382F469_9ZZZZ</name>
<dbReference type="AlphaFoldDB" id="A0A382F469"/>
<accession>A0A382F469</accession>
<dbReference type="EMBL" id="UINC01047784">
    <property type="protein sequence ID" value="SVB57479.1"/>
    <property type="molecule type" value="Genomic_DNA"/>
</dbReference>
<proteinExistence type="predicted"/>
<organism evidence="2">
    <name type="scientific">marine metagenome</name>
    <dbReference type="NCBI Taxonomy" id="408172"/>
    <lineage>
        <taxon>unclassified sequences</taxon>
        <taxon>metagenomes</taxon>
        <taxon>ecological metagenomes</taxon>
    </lineage>
</organism>
<gene>
    <name evidence="2" type="ORF">METZ01_LOCUS210333</name>
</gene>
<keyword evidence="1" id="KW-1133">Transmembrane helix</keyword>
<keyword evidence="1" id="KW-0812">Transmembrane</keyword>
<feature type="transmembrane region" description="Helical" evidence="1">
    <location>
        <begin position="16"/>
        <end position="35"/>
    </location>
</feature>
<evidence type="ECO:0000256" key="1">
    <source>
        <dbReference type="SAM" id="Phobius"/>
    </source>
</evidence>
<feature type="non-terminal residue" evidence="2">
    <location>
        <position position="1"/>
    </location>
</feature>
<sequence length="36" mass="3973">VGFDPRRPYRRRPSDLAFVAVAVLVTAAVVVWALFG</sequence>
<protein>
    <submittedName>
        <fullName evidence="2">Uncharacterized protein</fullName>
    </submittedName>
</protein>
<reference evidence="2" key="1">
    <citation type="submission" date="2018-05" db="EMBL/GenBank/DDBJ databases">
        <authorList>
            <person name="Lanie J.A."/>
            <person name="Ng W.-L."/>
            <person name="Kazmierczak K.M."/>
            <person name="Andrzejewski T.M."/>
            <person name="Davidsen T.M."/>
            <person name="Wayne K.J."/>
            <person name="Tettelin H."/>
            <person name="Glass J.I."/>
            <person name="Rusch D."/>
            <person name="Podicherti R."/>
            <person name="Tsui H.-C.T."/>
            <person name="Winkler M.E."/>
        </authorList>
    </citation>
    <scope>NUCLEOTIDE SEQUENCE</scope>
</reference>
<evidence type="ECO:0000313" key="2">
    <source>
        <dbReference type="EMBL" id="SVB57479.1"/>
    </source>
</evidence>
<keyword evidence="1" id="KW-0472">Membrane</keyword>